<dbReference type="Proteomes" id="UP000030649">
    <property type="component" value="Unassembled WGS sequence"/>
</dbReference>
<dbReference type="AlphaFoldDB" id="U1N608"/>
<dbReference type="HOGENOM" id="CLU_2257307_0_0_2"/>
<organism evidence="1 2">
    <name type="scientific">Haloquadratum walsbyi J07HQW1</name>
    <dbReference type="NCBI Taxonomy" id="1238424"/>
    <lineage>
        <taxon>Archaea</taxon>
        <taxon>Methanobacteriati</taxon>
        <taxon>Methanobacteriota</taxon>
        <taxon>Stenosarchaea group</taxon>
        <taxon>Halobacteria</taxon>
        <taxon>Halobacteriales</taxon>
        <taxon>Haloferacaceae</taxon>
        <taxon>Haloquadratum</taxon>
    </lineage>
</organism>
<proteinExistence type="predicted"/>
<reference evidence="1 2" key="1">
    <citation type="journal article" date="2013" name="PLoS ONE">
        <title>Assembly-driven community genomics of a hypersaline microbial ecosystem.</title>
        <authorList>
            <person name="Podell S."/>
            <person name="Ugalde J.A."/>
            <person name="Narasingarao P."/>
            <person name="Banfield J.F."/>
            <person name="Heidelberg K.B."/>
            <person name="Allen E.E."/>
        </authorList>
    </citation>
    <scope>NUCLEOTIDE SEQUENCE [LARGE SCALE GENOMIC DNA]</scope>
    <source>
        <strain evidence="2">J07HQW1</strain>
    </source>
</reference>
<protein>
    <submittedName>
        <fullName evidence="1">Uncharacterized protein</fullName>
    </submittedName>
</protein>
<accession>U1N608</accession>
<dbReference type="EMBL" id="KE356560">
    <property type="protein sequence ID" value="ERG92085.1"/>
    <property type="molecule type" value="Genomic_DNA"/>
</dbReference>
<evidence type="ECO:0000313" key="2">
    <source>
        <dbReference type="Proteomes" id="UP000030649"/>
    </source>
</evidence>
<name>U1N608_9EURY</name>
<evidence type="ECO:0000313" key="1">
    <source>
        <dbReference type="EMBL" id="ERG92085.1"/>
    </source>
</evidence>
<gene>
    <name evidence="1" type="ORF">J07HQW1_02120</name>
</gene>
<sequence>MVEVAVQPRIPRLVERCELTVLDEWADIVIPSEPPELLVVISLVTGQHRNGTCIPFHYLRCNLRIMFLCRRYVNIENGVGSCINQQRRLQLLDGEIRSLRVVS</sequence>